<dbReference type="InterPro" id="IPR023404">
    <property type="entry name" value="rSAM_horseshoe"/>
</dbReference>
<dbReference type="SFLD" id="SFLDS00029">
    <property type="entry name" value="Radical_SAM"/>
    <property type="match status" value="1"/>
</dbReference>
<dbReference type="eggNOG" id="COG0635">
    <property type="taxonomic scope" value="Bacteria"/>
</dbReference>
<dbReference type="SUPFAM" id="SSF102114">
    <property type="entry name" value="Radical SAM enzymes"/>
    <property type="match status" value="1"/>
</dbReference>
<dbReference type="GO" id="GO:0005737">
    <property type="term" value="C:cytoplasm"/>
    <property type="evidence" value="ECO:0007669"/>
    <property type="project" value="TreeGrafter"/>
</dbReference>
<dbReference type="PANTHER" id="PTHR13932:SF5">
    <property type="entry name" value="RADICAL S-ADENOSYL METHIONINE DOMAIN-CONTAINING PROTEIN 1, MITOCHONDRIAL"/>
    <property type="match status" value="1"/>
</dbReference>
<dbReference type="AlphaFoldDB" id="V5WKZ8"/>
<dbReference type="PANTHER" id="PTHR13932">
    <property type="entry name" value="COPROPORPHYRINIGEN III OXIDASE"/>
    <property type="match status" value="1"/>
</dbReference>
<dbReference type="STRING" id="1307761.L21SP2_3079"/>
<dbReference type="CDD" id="cd01335">
    <property type="entry name" value="Radical_SAM"/>
    <property type="match status" value="1"/>
</dbReference>
<dbReference type="KEGG" id="slr:L21SP2_3079"/>
<dbReference type="GO" id="GO:0003824">
    <property type="term" value="F:catalytic activity"/>
    <property type="evidence" value="ECO:0007669"/>
    <property type="project" value="InterPro"/>
</dbReference>
<dbReference type="HOGENOM" id="CLU_778202_0_0_12"/>
<dbReference type="RefSeq" id="WP_024269319.1">
    <property type="nucleotide sequence ID" value="NC_023035.1"/>
</dbReference>
<organism evidence="2 3">
    <name type="scientific">Salinispira pacifica</name>
    <dbReference type="NCBI Taxonomy" id="1307761"/>
    <lineage>
        <taxon>Bacteria</taxon>
        <taxon>Pseudomonadati</taxon>
        <taxon>Spirochaetota</taxon>
        <taxon>Spirochaetia</taxon>
        <taxon>Spirochaetales</taxon>
        <taxon>Spirochaetaceae</taxon>
        <taxon>Salinispira</taxon>
    </lineage>
</organism>
<accession>V5WKZ8</accession>
<evidence type="ECO:0000313" key="3">
    <source>
        <dbReference type="Proteomes" id="UP000018680"/>
    </source>
</evidence>
<reference evidence="2 3" key="1">
    <citation type="journal article" date="2015" name="Stand. Genomic Sci.">
        <title>Complete genome sequence and description of Salinispira pacifica gen. nov., sp. nov., a novel spirochaete isolated form a hypersaline microbial mat.</title>
        <authorList>
            <person name="Ben Hania W."/>
            <person name="Joseph M."/>
            <person name="Schumann P."/>
            <person name="Bunk B."/>
            <person name="Fiebig A."/>
            <person name="Sproer C."/>
            <person name="Klenk H.P."/>
            <person name="Fardeau M.L."/>
            <person name="Spring S."/>
        </authorList>
    </citation>
    <scope>NUCLEOTIDE SEQUENCE [LARGE SCALE GENOMIC DNA]</scope>
    <source>
        <strain evidence="2 3">L21-RPul-D2</strain>
    </source>
</reference>
<dbReference type="InterPro" id="IPR034505">
    <property type="entry name" value="Coproporphyrinogen-III_oxidase"/>
</dbReference>
<dbReference type="GO" id="GO:0051539">
    <property type="term" value="F:4 iron, 4 sulfur cluster binding"/>
    <property type="evidence" value="ECO:0007669"/>
    <property type="project" value="TreeGrafter"/>
</dbReference>
<dbReference type="Gene3D" id="3.80.30.20">
    <property type="entry name" value="tm_1862 like domain"/>
    <property type="match status" value="1"/>
</dbReference>
<sequence>MMPPALYIHIPFCSSRCHYCNFYFETGWNERILRNTLDRSLEEFQQYYRELGYPGISTVYLGGGTPSVIPPEMMGDYLSRLFRLIRRDNSFPRVMELDVEANPESLSRDFLERIAAESREHCSTLRLSLGVQSFQPRILRSLGRLSSTDDIHTALKTAIEFKSDAPLPFALNCDLIYGAGEQSLEDFQEDLQELLYYEPDGISLYELTVEERTPLAQAVAAGRKTVADAPRLDSLWALAQETLGEHGYRNYEISNFSRPGKESKHNFAYWRLRPYIGIGPGAVSTLPFGSRPVRIENPDLFEYRRLDFGQNLLHPGPGCPGPAPGNPHGMCPGKPPKMLMLMGRCPGIFPADQCRN</sequence>
<evidence type="ECO:0000313" key="2">
    <source>
        <dbReference type="EMBL" id="AHC16423.1"/>
    </source>
</evidence>
<dbReference type="InterPro" id="IPR007197">
    <property type="entry name" value="rSAM"/>
</dbReference>
<gene>
    <name evidence="2" type="ORF">L21SP2_3079</name>
</gene>
<dbReference type="Pfam" id="PF04055">
    <property type="entry name" value="Radical_SAM"/>
    <property type="match status" value="1"/>
</dbReference>
<feature type="domain" description="Radical SAM core" evidence="1">
    <location>
        <begin position="1"/>
        <end position="245"/>
    </location>
</feature>
<protein>
    <submittedName>
        <fullName evidence="2">Putative radical SAM family enzyme</fullName>
    </submittedName>
</protein>
<dbReference type="EMBL" id="CP006939">
    <property type="protein sequence ID" value="AHC16423.1"/>
    <property type="molecule type" value="Genomic_DNA"/>
</dbReference>
<dbReference type="InterPro" id="IPR058240">
    <property type="entry name" value="rSAM_sf"/>
</dbReference>
<keyword evidence="3" id="KW-1185">Reference proteome</keyword>
<dbReference type="Proteomes" id="UP000018680">
    <property type="component" value="Chromosome"/>
</dbReference>
<proteinExistence type="predicted"/>
<dbReference type="PATRIC" id="fig|1307761.3.peg.3068"/>
<name>V5WKZ8_9SPIO</name>
<dbReference type="SFLD" id="SFLDG01065">
    <property type="entry name" value="anaerobic_coproporphyrinogen-I"/>
    <property type="match status" value="1"/>
</dbReference>
<dbReference type="SMART" id="SM00729">
    <property type="entry name" value="Elp3"/>
    <property type="match status" value="1"/>
</dbReference>
<dbReference type="InterPro" id="IPR006638">
    <property type="entry name" value="Elp3/MiaA/NifB-like_rSAM"/>
</dbReference>
<dbReference type="PROSITE" id="PS51918">
    <property type="entry name" value="RADICAL_SAM"/>
    <property type="match status" value="1"/>
</dbReference>
<dbReference type="SFLD" id="SFLDG01082">
    <property type="entry name" value="B12-binding_domain_containing"/>
    <property type="match status" value="1"/>
</dbReference>
<evidence type="ECO:0000259" key="1">
    <source>
        <dbReference type="PROSITE" id="PS51918"/>
    </source>
</evidence>
<dbReference type="GO" id="GO:0006779">
    <property type="term" value="P:porphyrin-containing compound biosynthetic process"/>
    <property type="evidence" value="ECO:0007669"/>
    <property type="project" value="TreeGrafter"/>
</dbReference>